<proteinExistence type="predicted"/>
<evidence type="ECO:0000313" key="3">
    <source>
        <dbReference type="Proteomes" id="UP000069654"/>
    </source>
</evidence>
<name>A0A100XGQ4_MYCTH</name>
<evidence type="ECO:0000256" key="1">
    <source>
        <dbReference type="SAM" id="MobiDB-lite"/>
    </source>
</evidence>
<comment type="caution">
    <text evidence="2">The sequence shown here is derived from an EMBL/GenBank/DDBJ whole genome shotgun (WGS) entry which is preliminary data.</text>
</comment>
<dbReference type="STRING" id="1797.RMCT_3290"/>
<evidence type="ECO:0000313" key="2">
    <source>
        <dbReference type="EMBL" id="GAT16321.1"/>
    </source>
</evidence>
<dbReference type="EMBL" id="BCTB01000042">
    <property type="protein sequence ID" value="GAT16321.1"/>
    <property type="molecule type" value="Genomic_DNA"/>
</dbReference>
<dbReference type="RefSeq" id="WP_234785028.1">
    <property type="nucleotide sequence ID" value="NZ_BCTB01000042.1"/>
</dbReference>
<protein>
    <submittedName>
        <fullName evidence="2">Uncharacterized protein</fullName>
    </submittedName>
</protein>
<organism evidence="2 3">
    <name type="scientific">Mycolicibacterium thermoresistibile</name>
    <name type="common">Mycobacterium thermoresistibile</name>
    <dbReference type="NCBI Taxonomy" id="1797"/>
    <lineage>
        <taxon>Bacteria</taxon>
        <taxon>Bacillati</taxon>
        <taxon>Actinomycetota</taxon>
        <taxon>Actinomycetes</taxon>
        <taxon>Mycobacteriales</taxon>
        <taxon>Mycobacteriaceae</taxon>
        <taxon>Mycolicibacterium</taxon>
    </lineage>
</organism>
<reference evidence="3" key="2">
    <citation type="submission" date="2016-02" db="EMBL/GenBank/DDBJ databases">
        <title>Draft genome sequence of five rapidly growing Mycobacterium species.</title>
        <authorList>
            <person name="Katahira K."/>
            <person name="Gotou Y."/>
            <person name="Iida K."/>
            <person name="Ogura Y."/>
            <person name="Hayashi T."/>
        </authorList>
    </citation>
    <scope>NUCLEOTIDE SEQUENCE [LARGE SCALE GENOMIC DNA]</scope>
    <source>
        <strain evidence="3">JCM6362</strain>
    </source>
</reference>
<gene>
    <name evidence="2" type="ORF">RMCT_3290</name>
</gene>
<accession>A0A100XGQ4</accession>
<sequence>MTSSIPWRRRLPGMARRSPWINPKAQLLVRLLAERYGLTLTEDAARETISDQVDHVAAMMRIGRQAAKRYVTDDAITRMADRIAAAVHEAETTPEPSQPRPQLRIVK</sequence>
<feature type="region of interest" description="Disordered" evidence="1">
    <location>
        <begin position="88"/>
        <end position="107"/>
    </location>
</feature>
<reference evidence="2 3" key="1">
    <citation type="journal article" date="2016" name="Genome Announc.">
        <title>Draft Genome Sequences of Five Rapidly Growing Mycobacterium Species, M. thermoresistibile, M. fortuitum subsp. acetamidolyticum, M. canariasense, M. brisbanense, and M. novocastrense.</title>
        <authorList>
            <person name="Katahira K."/>
            <person name="Ogura Y."/>
            <person name="Gotoh Y."/>
            <person name="Hayashi T."/>
        </authorList>
    </citation>
    <scope>NUCLEOTIDE SEQUENCE [LARGE SCALE GENOMIC DNA]</scope>
    <source>
        <strain evidence="2 3">JCM6362</strain>
    </source>
</reference>
<dbReference type="AlphaFoldDB" id="A0A100XGQ4"/>
<dbReference type="Proteomes" id="UP000069654">
    <property type="component" value="Unassembled WGS sequence"/>
</dbReference>